<accession>A0A9C9EKZ1</accession>
<feature type="chain" id="PRO_5038789341" description="6-bladed beta-propeller" evidence="1">
    <location>
        <begin position="22"/>
        <end position="404"/>
    </location>
</feature>
<evidence type="ECO:0000313" key="2">
    <source>
        <dbReference type="EMBL" id="HEC77795.1"/>
    </source>
</evidence>
<evidence type="ECO:0000256" key="1">
    <source>
        <dbReference type="SAM" id="SignalP"/>
    </source>
</evidence>
<dbReference type="Proteomes" id="UP000885826">
    <property type="component" value="Unassembled WGS sequence"/>
</dbReference>
<proteinExistence type="predicted"/>
<dbReference type="AlphaFoldDB" id="A0A9C9EKZ1"/>
<organism evidence="2 3">
    <name type="scientific">candidate division WOR-3 bacterium</name>
    <dbReference type="NCBI Taxonomy" id="2052148"/>
    <lineage>
        <taxon>Bacteria</taxon>
        <taxon>Bacteria division WOR-3</taxon>
    </lineage>
</organism>
<protein>
    <recommendedName>
        <fullName evidence="4">6-bladed beta-propeller</fullName>
    </recommendedName>
</protein>
<gene>
    <name evidence="2" type="ORF">ENI34_01460</name>
</gene>
<feature type="signal peptide" evidence="1">
    <location>
        <begin position="1"/>
        <end position="21"/>
    </location>
</feature>
<evidence type="ECO:0008006" key="4">
    <source>
        <dbReference type="Google" id="ProtNLM"/>
    </source>
</evidence>
<sequence length="404" mass="45290">MKNVLISTIIALTAISSGLYAQEQGTVQGEIEINLELVWEKKFEEGIVDVALYEENLMPKVIITGNDPRWGCKAVHFFDNEGGEIYSRTLMGTVFDKFGNVIKSWAESGLSRAVISKNGKYVGILEPREFTEKESNPMGDVEIIDSSGMILNHFPLDSWHYWVSPYGDEIVSAYPIMDTPIFSIWNKQGKKTIDLSKTSDPEYFLGNSLKVIGWRGAKAVENLVAVYDSTLKNHCRSFAIPATSSGYTHSNYFLLILSKRNMFALSTRSEFIKLYNENGKLVESVECPVGGRAIFSSSSNRYIHIPLKGTHILYDIELGEEIVRINISPSRAVATDNGELYLLKADSLYFISHKGTISSKLDNLRIGKDEETIFLKANTTGDRLCIVTNLRIIILDILKAQEEK</sequence>
<dbReference type="EMBL" id="DRIG01000019">
    <property type="protein sequence ID" value="HEC77795.1"/>
    <property type="molecule type" value="Genomic_DNA"/>
</dbReference>
<reference evidence="2" key="1">
    <citation type="journal article" date="2020" name="mSystems">
        <title>Genome- and Community-Level Interaction Insights into Carbon Utilization and Element Cycling Functions of Hydrothermarchaeota in Hydrothermal Sediment.</title>
        <authorList>
            <person name="Zhou Z."/>
            <person name="Liu Y."/>
            <person name="Xu W."/>
            <person name="Pan J."/>
            <person name="Luo Z.H."/>
            <person name="Li M."/>
        </authorList>
    </citation>
    <scope>NUCLEOTIDE SEQUENCE</scope>
    <source>
        <strain evidence="2">HyVt-388</strain>
    </source>
</reference>
<keyword evidence="1" id="KW-0732">Signal</keyword>
<comment type="caution">
    <text evidence="2">The sequence shown here is derived from an EMBL/GenBank/DDBJ whole genome shotgun (WGS) entry which is preliminary data.</text>
</comment>
<evidence type="ECO:0000313" key="3">
    <source>
        <dbReference type="Proteomes" id="UP000885826"/>
    </source>
</evidence>
<name>A0A9C9EKZ1_UNCW3</name>